<dbReference type="InterPro" id="IPR036397">
    <property type="entry name" value="RNaseH_sf"/>
</dbReference>
<sequence length="718" mass="81094">MSTALALNALYEADEGDGVPVLYRVLHHDAGAAEVAVIAVENERALPAWRTRAELEEGLADGSVRLRTDDPYLADTRPDEFLSVAARRGRDARWSVIAPLVDPACVPPGEDPAAILRENCRGPLVKSAHRETGCAWDKIYRWLRLYWRRGQTPNALLPGYERSGGRGKIRVPGEKKRGRPRKTFGAGDGSVGLNVTAEVLDGILKGARRYLYRKHKGRAYDYTEAYQATREDFFHEGMVFRGGTLVPLLLAPDRCPTYDQFRYWAERYRDAEESMKARYGERRFNLRHRSVLGSSEHLSRGPGDLYLIDSTVGDIYLVSSIDRRRIVGRPVIYFVVDHWSRMIVGLYVALEGPNYVGAAMALENAFTDKVAYCRRFGRQIEPEDWPCAHVCAAVTADRAELLSNASNDLVPGFRMRVSNTPPFRADMKSYVEAQFRLTNETAIRREPGWVEKARDRGEPDYRLDAVLTLEEFTQMLIDLVLLNNRTRALRDQVPQDFPLPREGAPVPLDLWEWGTEQGRNMGRVMDAEQIRINLLPSIPVTASRFGLGIYGRALCYESAIAKKEGWLLEGTGRKRVHASFKLDPRDVSTAYLWLDGGRRIERCALTQKYKRFQGLMLEEVLDDKDRNEHAARAAAPRRAQALAEFHHHQAKRDEEAAAAREAAHGGAKVIPIVDGMREARRAERDRVRRGEAAARRTAPASAPARPFEDDDEYIPFPS</sequence>
<feature type="compositionally biased region" description="Basic and acidic residues" evidence="1">
    <location>
        <begin position="680"/>
        <end position="694"/>
    </location>
</feature>
<protein>
    <submittedName>
        <fullName evidence="2">Transposon Tn7 transposition protein tnsB</fullName>
    </submittedName>
</protein>
<dbReference type="AlphaFoldDB" id="A0A6J4MKM9"/>
<organism evidence="2">
    <name type="scientific">uncultured Gemmatimonadota bacterium</name>
    <dbReference type="NCBI Taxonomy" id="203437"/>
    <lineage>
        <taxon>Bacteria</taxon>
        <taxon>Pseudomonadati</taxon>
        <taxon>Gemmatimonadota</taxon>
        <taxon>environmental samples</taxon>
    </lineage>
</organism>
<gene>
    <name evidence="2" type="ORF">AVDCRST_MAG68-4361</name>
</gene>
<dbReference type="EMBL" id="CADCTW010000200">
    <property type="protein sequence ID" value="CAA9360124.1"/>
    <property type="molecule type" value="Genomic_DNA"/>
</dbReference>
<accession>A0A6J4MKM9</accession>
<name>A0A6J4MKM9_9BACT</name>
<feature type="compositionally biased region" description="Acidic residues" evidence="1">
    <location>
        <begin position="708"/>
        <end position="718"/>
    </location>
</feature>
<evidence type="ECO:0000256" key="1">
    <source>
        <dbReference type="SAM" id="MobiDB-lite"/>
    </source>
</evidence>
<reference evidence="2" key="1">
    <citation type="submission" date="2020-02" db="EMBL/GenBank/DDBJ databases">
        <authorList>
            <person name="Meier V. D."/>
        </authorList>
    </citation>
    <scope>NUCLEOTIDE SEQUENCE</scope>
    <source>
        <strain evidence="2">AVDCRST_MAG68</strain>
    </source>
</reference>
<proteinExistence type="predicted"/>
<dbReference type="GO" id="GO:0003676">
    <property type="term" value="F:nucleic acid binding"/>
    <property type="evidence" value="ECO:0007669"/>
    <property type="project" value="InterPro"/>
</dbReference>
<feature type="region of interest" description="Disordered" evidence="1">
    <location>
        <begin position="680"/>
        <end position="718"/>
    </location>
</feature>
<feature type="compositionally biased region" description="Low complexity" evidence="1">
    <location>
        <begin position="695"/>
        <end position="705"/>
    </location>
</feature>
<evidence type="ECO:0000313" key="2">
    <source>
        <dbReference type="EMBL" id="CAA9360124.1"/>
    </source>
</evidence>
<dbReference type="Gene3D" id="3.30.420.10">
    <property type="entry name" value="Ribonuclease H-like superfamily/Ribonuclease H"/>
    <property type="match status" value="1"/>
</dbReference>